<keyword evidence="9" id="KW-1185">Reference proteome</keyword>
<keyword evidence="2 7" id="KW-0479">Metal-binding</keyword>
<proteinExistence type="inferred from homology"/>
<dbReference type="PIRSF" id="PIRSF004749">
    <property type="entry name" value="Pep_def"/>
    <property type="match status" value="1"/>
</dbReference>
<evidence type="ECO:0000256" key="6">
    <source>
        <dbReference type="ARBA" id="ARBA00048875"/>
    </source>
</evidence>
<evidence type="ECO:0000256" key="1">
    <source>
        <dbReference type="ARBA" id="ARBA00010759"/>
    </source>
</evidence>
<dbReference type="GO" id="GO:0046872">
    <property type="term" value="F:metal ion binding"/>
    <property type="evidence" value="ECO:0007669"/>
    <property type="project" value="UniProtKB-KW"/>
</dbReference>
<dbReference type="Proteomes" id="UP001295444">
    <property type="component" value="Chromosome 12"/>
</dbReference>
<reference evidence="8" key="1">
    <citation type="submission" date="2022-03" db="EMBL/GenBank/DDBJ databases">
        <authorList>
            <person name="Alioto T."/>
            <person name="Alioto T."/>
            <person name="Gomez Garrido J."/>
        </authorList>
    </citation>
    <scope>NUCLEOTIDE SEQUENCE</scope>
</reference>
<dbReference type="GO" id="GO:0005739">
    <property type="term" value="C:mitochondrion"/>
    <property type="evidence" value="ECO:0007669"/>
    <property type="project" value="UniProtKB-ARBA"/>
</dbReference>
<comment type="catalytic activity">
    <reaction evidence="6 7">
        <text>N-terminal N-formyl-L-methionyl-[peptide] + H2O = N-terminal L-methionyl-[peptide] + formate</text>
        <dbReference type="Rhea" id="RHEA:24420"/>
        <dbReference type="Rhea" id="RHEA-COMP:10639"/>
        <dbReference type="Rhea" id="RHEA-COMP:10640"/>
        <dbReference type="ChEBI" id="CHEBI:15377"/>
        <dbReference type="ChEBI" id="CHEBI:15740"/>
        <dbReference type="ChEBI" id="CHEBI:49298"/>
        <dbReference type="ChEBI" id="CHEBI:64731"/>
        <dbReference type="EC" id="3.5.1.88"/>
    </reaction>
</comment>
<evidence type="ECO:0000256" key="3">
    <source>
        <dbReference type="ARBA" id="ARBA00022801"/>
    </source>
</evidence>
<name>A0AAD1TGD0_PELCU</name>
<dbReference type="GO" id="GO:0006412">
    <property type="term" value="P:translation"/>
    <property type="evidence" value="ECO:0007669"/>
    <property type="project" value="UniProtKB-KW"/>
</dbReference>
<evidence type="ECO:0000256" key="5">
    <source>
        <dbReference type="ARBA" id="ARBA00037114"/>
    </source>
</evidence>
<dbReference type="CDD" id="cd00487">
    <property type="entry name" value="Pep_deformylase"/>
    <property type="match status" value="1"/>
</dbReference>
<protein>
    <recommendedName>
        <fullName evidence="7">Peptide deformylase</fullName>
        <ecNumber evidence="7">3.5.1.88</ecNumber>
    </recommendedName>
</protein>
<dbReference type="PRINTS" id="PR01576">
    <property type="entry name" value="PDEFORMYLASE"/>
</dbReference>
<dbReference type="InterPro" id="IPR036821">
    <property type="entry name" value="Peptide_deformylase_sf"/>
</dbReference>
<dbReference type="PANTHER" id="PTHR10458:SF2">
    <property type="entry name" value="PEPTIDE DEFORMYLASE, MITOCHONDRIAL"/>
    <property type="match status" value="1"/>
</dbReference>
<dbReference type="FunFam" id="3.90.45.10:FF:000003">
    <property type="entry name" value="Peptide deformylase"/>
    <property type="match status" value="1"/>
</dbReference>
<gene>
    <name evidence="8" type="ORF">PECUL_23A039591</name>
</gene>
<dbReference type="SUPFAM" id="SSF56420">
    <property type="entry name" value="Peptide deformylase"/>
    <property type="match status" value="1"/>
</dbReference>
<comment type="similarity">
    <text evidence="1 7">Belongs to the polypeptide deformylase family.</text>
</comment>
<keyword evidence="4 7" id="KW-0648">Protein biosynthesis</keyword>
<evidence type="ECO:0000256" key="2">
    <source>
        <dbReference type="ARBA" id="ARBA00022723"/>
    </source>
</evidence>
<evidence type="ECO:0000256" key="4">
    <source>
        <dbReference type="ARBA" id="ARBA00022917"/>
    </source>
</evidence>
<dbReference type="HAMAP" id="MF_00163">
    <property type="entry name" value="Pep_deformylase"/>
    <property type="match status" value="1"/>
</dbReference>
<accession>A0AAD1TGD0</accession>
<dbReference type="Pfam" id="PF01327">
    <property type="entry name" value="Pep_deformylase"/>
    <property type="match status" value="1"/>
</dbReference>
<dbReference type="EMBL" id="OW240923">
    <property type="protein sequence ID" value="CAH2323969.1"/>
    <property type="molecule type" value="Genomic_DNA"/>
</dbReference>
<comment type="function">
    <text evidence="5 7">Removes the formyl group from the N-terminal Met of newly synthesized proteins.</text>
</comment>
<dbReference type="Gene3D" id="3.90.45.10">
    <property type="entry name" value="Peptide deformylase"/>
    <property type="match status" value="1"/>
</dbReference>
<keyword evidence="3 7" id="KW-0378">Hydrolase</keyword>
<organism evidence="8 9">
    <name type="scientific">Pelobates cultripes</name>
    <name type="common">Western spadefoot toad</name>
    <dbReference type="NCBI Taxonomy" id="61616"/>
    <lineage>
        <taxon>Eukaryota</taxon>
        <taxon>Metazoa</taxon>
        <taxon>Chordata</taxon>
        <taxon>Craniata</taxon>
        <taxon>Vertebrata</taxon>
        <taxon>Euteleostomi</taxon>
        <taxon>Amphibia</taxon>
        <taxon>Batrachia</taxon>
        <taxon>Anura</taxon>
        <taxon>Pelobatoidea</taxon>
        <taxon>Pelobatidae</taxon>
        <taxon>Pelobates</taxon>
    </lineage>
</organism>
<dbReference type="GO" id="GO:0042586">
    <property type="term" value="F:peptide deformylase activity"/>
    <property type="evidence" value="ECO:0007669"/>
    <property type="project" value="UniProtKB-EC"/>
</dbReference>
<evidence type="ECO:0000313" key="9">
    <source>
        <dbReference type="Proteomes" id="UP001295444"/>
    </source>
</evidence>
<dbReference type="InterPro" id="IPR023635">
    <property type="entry name" value="Peptide_deformylase"/>
</dbReference>
<dbReference type="EC" id="3.5.1.88" evidence="7"/>
<sequence>MLVQRGWQVLSHLLSHYSKVVPNSPQYICRLASSWSGWRRRSYWRYLRRSVLGVPTPPYPRVTQTGDPVLRCHAAPVPPDQISHPDTVKVINRMVRVLRSGGCVGLSAPQLGVPLRILMLELPEKMSQAVPPDVLAAREMTPFPLKVFINPEMRVLDNRTLSFPEGCRSIHGFSAVVPRYYAVEISGLTPDGKRVTWLAKGWAARIVQHEMDHLDGVLYIDKMDPRTFTNINWTEVND</sequence>
<evidence type="ECO:0000256" key="7">
    <source>
        <dbReference type="RuleBase" id="RU362111"/>
    </source>
</evidence>
<evidence type="ECO:0000313" key="8">
    <source>
        <dbReference type="EMBL" id="CAH2323969.1"/>
    </source>
</evidence>
<dbReference type="NCBIfam" id="NF001159">
    <property type="entry name" value="PRK00150.1-3"/>
    <property type="match status" value="1"/>
</dbReference>
<dbReference type="AlphaFoldDB" id="A0AAD1TGD0"/>
<dbReference type="PANTHER" id="PTHR10458">
    <property type="entry name" value="PEPTIDE DEFORMYLASE"/>
    <property type="match status" value="1"/>
</dbReference>